<reference evidence="1 2" key="1">
    <citation type="submission" date="2019-02" db="EMBL/GenBank/DDBJ databases">
        <title>Genome sequencing of the rare red list fungi Bondarzewia mesenterica.</title>
        <authorList>
            <person name="Buettner E."/>
            <person name="Kellner H."/>
        </authorList>
    </citation>
    <scope>NUCLEOTIDE SEQUENCE [LARGE SCALE GENOMIC DNA]</scope>
    <source>
        <strain evidence="1 2">DSM 108281</strain>
    </source>
</reference>
<keyword evidence="2" id="KW-1185">Reference proteome</keyword>
<organism evidence="1 2">
    <name type="scientific">Bondarzewia mesenterica</name>
    <dbReference type="NCBI Taxonomy" id="1095465"/>
    <lineage>
        <taxon>Eukaryota</taxon>
        <taxon>Fungi</taxon>
        <taxon>Dikarya</taxon>
        <taxon>Basidiomycota</taxon>
        <taxon>Agaricomycotina</taxon>
        <taxon>Agaricomycetes</taxon>
        <taxon>Russulales</taxon>
        <taxon>Bondarzewiaceae</taxon>
        <taxon>Bondarzewia</taxon>
    </lineage>
</organism>
<evidence type="ECO:0000313" key="2">
    <source>
        <dbReference type="Proteomes" id="UP000310158"/>
    </source>
</evidence>
<comment type="caution">
    <text evidence="1">The sequence shown here is derived from an EMBL/GenBank/DDBJ whole genome shotgun (WGS) entry which is preliminary data.</text>
</comment>
<dbReference type="EMBL" id="SGPL01000014">
    <property type="protein sequence ID" value="THH20813.1"/>
    <property type="molecule type" value="Genomic_DNA"/>
</dbReference>
<gene>
    <name evidence="1" type="ORF">EW146_g653</name>
</gene>
<dbReference type="AlphaFoldDB" id="A0A4V3XGB8"/>
<evidence type="ECO:0000313" key="1">
    <source>
        <dbReference type="EMBL" id="THH20813.1"/>
    </source>
</evidence>
<proteinExistence type="predicted"/>
<sequence length="210" mass="23343">MWLATAKLRPMHKLKDLGNWRAQLDLYRSPEDCTGMPPDTVEMSPGWFEQAHHTAEFGLKCSASFNDRHDDLGCHQWLQDFTDLSAILSGILRIIHLEQYFASIECIEKLGDITDISELVRRWPSVFNGHAEWYDLLATIGPYKNGIFELLGISISFQYNSGTVVTLCSQVLTHSVSDVDGDDGVGIEQQTGTGTGMGTGMGVDLDMDID</sequence>
<dbReference type="Proteomes" id="UP000310158">
    <property type="component" value="Unassembled WGS sequence"/>
</dbReference>
<dbReference type="OrthoDB" id="3200752at2759"/>
<accession>A0A4V3XGB8</accession>
<protein>
    <submittedName>
        <fullName evidence="1">Uncharacterized protein</fullName>
    </submittedName>
</protein>
<name>A0A4V3XGB8_9AGAM</name>